<dbReference type="STRING" id="641147.HMPREF9021_00141"/>
<dbReference type="Proteomes" id="UP000017813">
    <property type="component" value="Unassembled WGS sequence"/>
</dbReference>
<proteinExistence type="predicted"/>
<reference evidence="1 2" key="1">
    <citation type="submission" date="2010-03" db="EMBL/GenBank/DDBJ databases">
        <authorList>
            <consortium name="The Broad Institute Genome Sequencing Platform"/>
            <person name="Ward D."/>
            <person name="Earl A."/>
            <person name="Feldgarden M."/>
            <person name="Gevers D."/>
            <person name="Young S."/>
            <person name="Zeng Q."/>
            <person name="Koehrsen M."/>
            <person name="Alvarado L."/>
            <person name="Berlin A.M."/>
            <person name="Borenstein D."/>
            <person name="Chapman S.B."/>
            <person name="Chen Z."/>
            <person name="Engels R."/>
            <person name="Freedman E."/>
            <person name="Gellesch M."/>
            <person name="Goldberg J."/>
            <person name="Griggs A."/>
            <person name="Gujja S."/>
            <person name="Heilman E.R."/>
            <person name="Heiman D.I."/>
            <person name="Hepburn T.A."/>
            <person name="Howarth C."/>
            <person name="Jen D."/>
            <person name="Larson L."/>
            <person name="Mehta T."/>
            <person name="Park D."/>
            <person name="Pearson M."/>
            <person name="Richards J."/>
            <person name="Roberts A."/>
            <person name="Saif S."/>
            <person name="Shea T.D."/>
            <person name="Shenoy N."/>
            <person name="Sisk P."/>
            <person name="Stolte C."/>
            <person name="Sykes S.N."/>
            <person name="Walk T."/>
            <person name="White J."/>
            <person name="Yandava C."/>
            <person name="Izard J."/>
            <person name="Baranova O.V."/>
            <person name="Blanton J.M."/>
            <person name="Tanner A.C."/>
            <person name="Dewhirst F."/>
            <person name="Haas B."/>
            <person name="Nusbaum C."/>
            <person name="Birren B."/>
        </authorList>
    </citation>
    <scope>NUCLEOTIDE SEQUENCE [LARGE SCALE GENOMIC DNA]</scope>
    <source>
        <strain evidence="1 2">ATCC 29453</strain>
    </source>
</reference>
<dbReference type="Gene3D" id="3.30.370.20">
    <property type="match status" value="1"/>
</dbReference>
<dbReference type="eggNOG" id="ENOG502ZAT3">
    <property type="taxonomic scope" value="Bacteria"/>
</dbReference>
<accession>V9HM89</accession>
<evidence type="ECO:0000313" key="1">
    <source>
        <dbReference type="EMBL" id="EFG31744.2"/>
    </source>
</evidence>
<dbReference type="AlphaFoldDB" id="V9HM89"/>
<dbReference type="Pfam" id="PF07922">
    <property type="entry name" value="Glyco_transf_52"/>
    <property type="match status" value="1"/>
</dbReference>
<gene>
    <name evidence="1" type="ORF">HMPREF9021_00141</name>
</gene>
<comment type="caution">
    <text evidence="1">The sequence shown here is derived from an EMBL/GenBank/DDBJ whole genome shotgun (WGS) entry which is preliminary data.</text>
</comment>
<dbReference type="HOGENOM" id="CLU_076077_0_0_4"/>
<evidence type="ECO:0000313" key="2">
    <source>
        <dbReference type="Proteomes" id="UP000017813"/>
    </source>
</evidence>
<protein>
    <recommendedName>
        <fullName evidence="3">CMP-N-acetylneuraminate-beta-galactosamide-alpha-2, 3-sialyltransferase</fullName>
    </recommendedName>
</protein>
<reference evidence="1 2" key="2">
    <citation type="submission" date="2011-10" db="EMBL/GenBank/DDBJ databases">
        <title>The Genome Sequence of Simonsiella muelleri ATCC 29453.</title>
        <authorList>
            <consortium name="The Broad Institute Genome Sequencing Platform"/>
            <consortium name="The Broad Institute Genome Sequencing Center for Infectious Disease"/>
            <person name="Earl A."/>
            <person name="Ward D."/>
            <person name="Feldgarden M."/>
            <person name="Gevers D."/>
            <person name="Izard J."/>
            <person name="Baranova O.V."/>
            <person name="Blanton J.M."/>
            <person name="Tanner A.C."/>
            <person name="Dewhirst F."/>
            <person name="Young S.K."/>
            <person name="Zeng Q."/>
            <person name="Gargeya S."/>
            <person name="Fitzgerald M."/>
            <person name="Haas B."/>
            <person name="Abouelleil A."/>
            <person name="Alvarado L."/>
            <person name="Arachchi H.M."/>
            <person name="Berlin A."/>
            <person name="Brown A."/>
            <person name="Chapman S.B."/>
            <person name="Chen Z."/>
            <person name="Dunbar C."/>
            <person name="Freedman E."/>
            <person name="Gearin G."/>
            <person name="Goldberg J."/>
            <person name="Griggs A."/>
            <person name="Gujja S."/>
            <person name="Heiman D."/>
            <person name="Howarth C."/>
            <person name="Larson L."/>
            <person name="Lui A."/>
            <person name="MacDonald P.J.P."/>
            <person name="Montmayeur A."/>
            <person name="Murphy C."/>
            <person name="Neiman D."/>
            <person name="Pearson M."/>
            <person name="Priest M."/>
            <person name="Roberts A."/>
            <person name="Saif S."/>
            <person name="Shea T."/>
            <person name="Shenoy N."/>
            <person name="Sisk P."/>
            <person name="Stolte C."/>
            <person name="Sykes S."/>
            <person name="Wortman J."/>
            <person name="Nusbaum C."/>
            <person name="Birren B."/>
        </authorList>
    </citation>
    <scope>NUCLEOTIDE SEQUENCE [LARGE SCALE GENOMIC DNA]</scope>
    <source>
        <strain evidence="1 2">ATCC 29453</strain>
    </source>
</reference>
<dbReference type="RefSeq" id="WP_002641066.1">
    <property type="nucleotide sequence ID" value="NZ_CP019448.1"/>
</dbReference>
<sequence length="328" mass="38903">MNLIICCTPLQMLIAEAIIRQSNEKYILLVLSLSKSNKYTYYLNNLRKHTIDSYFFEISQKNKILQLINFIKFRYFVISEILNKDVKIKSVYIASIDSVYLHSALSLLKYRNSRLCIYTFDDGTANIDENSQFYIENRSKYGKIFYFLLGNRYNLSIVKKESSLHYTIYKNMKNIIYNTEYIDIVHFYQNKNDATSEKNQISPPKCISILLGQPLSPMTKKDYIHLIEKIHNNFNIDFYFPHPREEYSINIIDNINCDFIFEEYIISELKKNNYIYHIFTFFSSAALNINNLSERISIFSIYSNLIPTTYNNAYNIFKKQNVQIITID</sequence>
<keyword evidence="2" id="KW-1185">Reference proteome</keyword>
<organism evidence="1 2">
    <name type="scientific">Simonsiella muelleri ATCC 29453</name>
    <dbReference type="NCBI Taxonomy" id="641147"/>
    <lineage>
        <taxon>Bacteria</taxon>
        <taxon>Pseudomonadati</taxon>
        <taxon>Pseudomonadota</taxon>
        <taxon>Betaproteobacteria</taxon>
        <taxon>Neisseriales</taxon>
        <taxon>Neisseriaceae</taxon>
        <taxon>Simonsiella</taxon>
    </lineage>
</organism>
<dbReference type="EMBL" id="ADCY02000002">
    <property type="protein sequence ID" value="EFG31744.2"/>
    <property type="molecule type" value="Genomic_DNA"/>
</dbReference>
<evidence type="ECO:0008006" key="3">
    <source>
        <dbReference type="Google" id="ProtNLM"/>
    </source>
</evidence>
<dbReference type="OrthoDB" id="2339372at2"/>
<name>V9HM89_9NEIS</name>
<dbReference type="InterPro" id="IPR012477">
    <property type="entry name" value="Glyco_transf_52"/>
</dbReference>